<keyword evidence="1" id="KW-0812">Transmembrane</keyword>
<dbReference type="RefSeq" id="WP_216419122.1">
    <property type="nucleotide sequence ID" value="NZ_JAHLQK010000006.1"/>
</dbReference>
<reference evidence="2 3" key="1">
    <citation type="submission" date="2021-06" db="EMBL/GenBank/DDBJ databases">
        <authorList>
            <person name="Sun Q."/>
            <person name="Li D."/>
        </authorList>
    </citation>
    <scope>NUCLEOTIDE SEQUENCE [LARGE SCALE GENOMIC DNA]</scope>
    <source>
        <strain evidence="2 3">MSJ-5</strain>
    </source>
</reference>
<proteinExistence type="predicted"/>
<sequence>MNIRAIRFITVLILVMTIVTGISYGSENNIHDYDDVKVVMVIINRIDFSDLEKMPYVRRLIDKSSIALMNTKASGANNEFKSYATIGWGIRSEASQNTSLFYNLDEDTESIYERRTGNEASENGIINLDISKLITQNQRSEYGSTPGSLGQVLREHGYKTSLIGNSDTDDTEIRSAGLIAMDFDGFIDSGNVSSDLIKEDITRPFGIKTNYELLIEEFEKAYSDSNLIVIETGDTTRLERYKENLYPEAYENHKTNILKEIDDFISNIAENFNEENTKLMIVAPYPSNAAASKGERLTPVVIHEGGDDGHILYSSTTRRDGIVGNVDIGPTILSYFNLSSDKMTGRVLTSHRHEDNLNYINNLNKRVVNTSTQRYRVLYSFAIYEIITSLLALILIMLRNSISTRWYKYMSLALVGNMVAPFTLLLIPLFRVTNITITYLLLLGITIGIVFLLYLVANGNSLNLILYAMVLLVGGLLIDTITGQNLIKNSLLGYDPIIGARYYGIGNEYMGILIGAVLVLTTVLSERYSINKYMLIIIYGFVTIIIGFPRLGANVGGTITAVFAFVFVSIRLLGQKINIKKLIYIALAVIGAVGVMAIIDLFILESQSHLAGAIKQIISSGPIVIYQIIVRKISMNLRIMGVTIWSKVLLSAIVVLSILFYKPIGFIKQISLKYPKIAIGWSGIIVACIIGFAVNDSGVVAAATSVIFLTSTILYLIIDDLSH</sequence>
<feature type="transmembrane region" description="Helical" evidence="1">
    <location>
        <begin position="674"/>
        <end position="693"/>
    </location>
</feature>
<accession>A0ABS6G9D6</accession>
<feature type="transmembrane region" description="Helical" evidence="1">
    <location>
        <begin position="699"/>
        <end position="718"/>
    </location>
</feature>
<feature type="transmembrane region" description="Helical" evidence="1">
    <location>
        <begin position="555"/>
        <end position="573"/>
    </location>
</feature>
<evidence type="ECO:0008006" key="4">
    <source>
        <dbReference type="Google" id="ProtNLM"/>
    </source>
</evidence>
<feature type="transmembrane region" description="Helical" evidence="1">
    <location>
        <begin position="644"/>
        <end position="662"/>
    </location>
</feature>
<dbReference type="EMBL" id="JAHLQK010000006">
    <property type="protein sequence ID" value="MBU5677971.1"/>
    <property type="molecule type" value="Genomic_DNA"/>
</dbReference>
<feature type="transmembrane region" description="Helical" evidence="1">
    <location>
        <begin position="533"/>
        <end position="549"/>
    </location>
</feature>
<feature type="transmembrane region" description="Helical" evidence="1">
    <location>
        <begin position="410"/>
        <end position="430"/>
    </location>
</feature>
<keyword evidence="1" id="KW-0472">Membrane</keyword>
<protein>
    <recommendedName>
        <fullName evidence="4">Phosphoglyceromutase</fullName>
    </recommendedName>
</protein>
<keyword evidence="1" id="KW-1133">Transmembrane helix</keyword>
<evidence type="ECO:0000313" key="3">
    <source>
        <dbReference type="Proteomes" id="UP000779508"/>
    </source>
</evidence>
<feature type="transmembrane region" description="Helical" evidence="1">
    <location>
        <begin position="377"/>
        <end position="398"/>
    </location>
</feature>
<comment type="caution">
    <text evidence="2">The sequence shown here is derived from an EMBL/GenBank/DDBJ whole genome shotgun (WGS) entry which is preliminary data.</text>
</comment>
<evidence type="ECO:0000313" key="2">
    <source>
        <dbReference type="EMBL" id="MBU5677971.1"/>
    </source>
</evidence>
<feature type="transmembrane region" description="Helical" evidence="1">
    <location>
        <begin position="582"/>
        <end position="604"/>
    </location>
</feature>
<feature type="transmembrane region" description="Helical" evidence="1">
    <location>
        <begin position="436"/>
        <end position="457"/>
    </location>
</feature>
<evidence type="ECO:0000256" key="1">
    <source>
        <dbReference type="SAM" id="Phobius"/>
    </source>
</evidence>
<gene>
    <name evidence="2" type="ORF">KQI88_16250</name>
</gene>
<feature type="transmembrane region" description="Helical" evidence="1">
    <location>
        <begin position="464"/>
        <end position="482"/>
    </location>
</feature>
<keyword evidence="3" id="KW-1185">Reference proteome</keyword>
<dbReference type="Proteomes" id="UP000779508">
    <property type="component" value="Unassembled WGS sequence"/>
</dbReference>
<feature type="transmembrane region" description="Helical" evidence="1">
    <location>
        <begin position="502"/>
        <end position="521"/>
    </location>
</feature>
<name>A0ABS6G9D6_9FIRM</name>
<organism evidence="2 3">
    <name type="scientific">Alkaliphilus flagellatus</name>
    <dbReference type="NCBI Taxonomy" id="2841507"/>
    <lineage>
        <taxon>Bacteria</taxon>
        <taxon>Bacillati</taxon>
        <taxon>Bacillota</taxon>
        <taxon>Clostridia</taxon>
        <taxon>Peptostreptococcales</taxon>
        <taxon>Natronincolaceae</taxon>
        <taxon>Alkaliphilus</taxon>
    </lineage>
</organism>